<feature type="region of interest" description="Disordered" evidence="4">
    <location>
        <begin position="318"/>
        <end position="344"/>
    </location>
</feature>
<keyword evidence="5" id="KW-1133">Transmembrane helix</keyword>
<dbReference type="RefSeq" id="WP_120753012.1">
    <property type="nucleotide sequence ID" value="NZ_RBAM01000001.1"/>
</dbReference>
<evidence type="ECO:0000256" key="1">
    <source>
        <dbReference type="ARBA" id="ARBA00005086"/>
    </source>
</evidence>
<dbReference type="GO" id="GO:0070403">
    <property type="term" value="F:NAD+ binding"/>
    <property type="evidence" value="ECO:0007669"/>
    <property type="project" value="InterPro"/>
</dbReference>
<dbReference type="PANTHER" id="PTHR48075">
    <property type="entry name" value="3-HYDROXYACYL-COA DEHYDROGENASE FAMILY PROTEIN"/>
    <property type="match status" value="1"/>
</dbReference>
<evidence type="ECO:0000256" key="4">
    <source>
        <dbReference type="SAM" id="MobiDB-lite"/>
    </source>
</evidence>
<dbReference type="GO" id="GO:0006631">
    <property type="term" value="P:fatty acid metabolic process"/>
    <property type="evidence" value="ECO:0007669"/>
    <property type="project" value="InterPro"/>
</dbReference>
<evidence type="ECO:0000313" key="8">
    <source>
        <dbReference type="EMBL" id="RKN77398.1"/>
    </source>
</evidence>
<comment type="similarity">
    <text evidence="2">Belongs to the 3-hydroxyacyl-CoA dehydrogenase family.</text>
</comment>
<evidence type="ECO:0000313" key="9">
    <source>
        <dbReference type="Proteomes" id="UP000270343"/>
    </source>
</evidence>
<proteinExistence type="inferred from homology"/>
<dbReference type="Gene3D" id="1.10.1040.10">
    <property type="entry name" value="N-(1-d-carboxylethyl)-l-norvaline Dehydrogenase, domain 2"/>
    <property type="match status" value="1"/>
</dbReference>
<evidence type="ECO:0000259" key="7">
    <source>
        <dbReference type="Pfam" id="PF02737"/>
    </source>
</evidence>
<dbReference type="OrthoDB" id="9771883at2"/>
<protein>
    <submittedName>
        <fullName evidence="8">Hydroxylacyl-CoA dehydrogenase</fullName>
    </submittedName>
</protein>
<dbReference type="EMBL" id="RBAM01000001">
    <property type="protein sequence ID" value="RKN77398.1"/>
    <property type="molecule type" value="Genomic_DNA"/>
</dbReference>
<feature type="domain" description="3-hydroxyacyl-CoA dehydrogenase NAD binding" evidence="7">
    <location>
        <begin position="21"/>
        <end position="191"/>
    </location>
</feature>
<comment type="pathway">
    <text evidence="1">Lipid metabolism; butanoate metabolism.</text>
</comment>
<dbReference type="Proteomes" id="UP000270343">
    <property type="component" value="Unassembled WGS sequence"/>
</dbReference>
<keyword evidence="5" id="KW-0812">Transmembrane</keyword>
<dbReference type="PROSITE" id="PS00067">
    <property type="entry name" value="3HCDH"/>
    <property type="match status" value="1"/>
</dbReference>
<dbReference type="Pfam" id="PF00725">
    <property type="entry name" value="3HCDH"/>
    <property type="match status" value="1"/>
</dbReference>
<dbReference type="InterPro" id="IPR013328">
    <property type="entry name" value="6PGD_dom2"/>
</dbReference>
<feature type="domain" description="3-hydroxyacyl-CoA dehydrogenase C-terminal" evidence="6">
    <location>
        <begin position="199"/>
        <end position="265"/>
    </location>
</feature>
<dbReference type="Gene3D" id="3.40.50.720">
    <property type="entry name" value="NAD(P)-binding Rossmann-like Domain"/>
    <property type="match status" value="1"/>
</dbReference>
<dbReference type="GO" id="GO:0050104">
    <property type="term" value="F:L-gulonate 3-dehydrogenase activity"/>
    <property type="evidence" value="ECO:0007669"/>
    <property type="project" value="TreeGrafter"/>
</dbReference>
<dbReference type="PANTHER" id="PTHR48075:SF1">
    <property type="entry name" value="LAMBDA-CRYSTALLIN HOMOLOG"/>
    <property type="match status" value="1"/>
</dbReference>
<dbReference type="InterPro" id="IPR006176">
    <property type="entry name" value="3-OHacyl-CoA_DH_NAD-bd"/>
</dbReference>
<keyword evidence="5" id="KW-0472">Membrane</keyword>
<dbReference type="InterPro" id="IPR008927">
    <property type="entry name" value="6-PGluconate_DH-like_C_sf"/>
</dbReference>
<dbReference type="Pfam" id="PF02737">
    <property type="entry name" value="3HCDH_N"/>
    <property type="match status" value="1"/>
</dbReference>
<organism evidence="8 9">
    <name type="scientific">Streptomyces klenkii</name>
    <dbReference type="NCBI Taxonomy" id="1420899"/>
    <lineage>
        <taxon>Bacteria</taxon>
        <taxon>Bacillati</taxon>
        <taxon>Actinomycetota</taxon>
        <taxon>Actinomycetes</taxon>
        <taxon>Kitasatosporales</taxon>
        <taxon>Streptomycetaceae</taxon>
        <taxon>Streptomyces</taxon>
    </lineage>
</organism>
<feature type="transmembrane region" description="Helical" evidence="5">
    <location>
        <begin position="21"/>
        <end position="39"/>
    </location>
</feature>
<evidence type="ECO:0000256" key="5">
    <source>
        <dbReference type="SAM" id="Phobius"/>
    </source>
</evidence>
<evidence type="ECO:0000256" key="3">
    <source>
        <dbReference type="ARBA" id="ARBA00023002"/>
    </source>
</evidence>
<feature type="compositionally biased region" description="Low complexity" evidence="4">
    <location>
        <begin position="322"/>
        <end position="344"/>
    </location>
</feature>
<gene>
    <name evidence="8" type="ORF">D7231_01280</name>
</gene>
<sequence>MDTHDEKTARVADVPTAHRRAAVIGGGVIGISWAGLFLARGMDVVISDPRPGVRDQVLAGLDEIAPALAELGLPTENLTARLRFEADLATAVADADVVQENGPERLPVKQQIWQAVEQAAPAHALLATSTSGIPATAIAEAMRQPERLVVGHPFNPPHLVPLVEIVPGERTSAQTLEQAHAFYTALGKKPQILRKEVPGFVANRLQSALFRECVHLVAEGVVTEAELDEIVTGSIGLRWAAAGPFRTFHLGGGPEGLPHFIQHLGHAMEASWPGLGAPSFDEPTVALLTEQAEQAFGDVPVSELAARRDRAQIALMRALAETSGTSSNTSSSTSSRTHTQATQA</sequence>
<dbReference type="InterPro" id="IPR006108">
    <property type="entry name" value="3HC_DH_C"/>
</dbReference>
<accession>A0A3B0BYJ6</accession>
<evidence type="ECO:0000259" key="6">
    <source>
        <dbReference type="Pfam" id="PF00725"/>
    </source>
</evidence>
<dbReference type="SUPFAM" id="SSF48179">
    <property type="entry name" value="6-phosphogluconate dehydrogenase C-terminal domain-like"/>
    <property type="match status" value="1"/>
</dbReference>
<comment type="caution">
    <text evidence="8">The sequence shown here is derived from an EMBL/GenBank/DDBJ whole genome shotgun (WGS) entry which is preliminary data.</text>
</comment>
<keyword evidence="9" id="KW-1185">Reference proteome</keyword>
<dbReference type="InterPro" id="IPR036291">
    <property type="entry name" value="NAD(P)-bd_dom_sf"/>
</dbReference>
<evidence type="ECO:0000256" key="2">
    <source>
        <dbReference type="ARBA" id="ARBA00009463"/>
    </source>
</evidence>
<name>A0A3B0BYJ6_9ACTN</name>
<dbReference type="SUPFAM" id="SSF51735">
    <property type="entry name" value="NAD(P)-binding Rossmann-fold domains"/>
    <property type="match status" value="1"/>
</dbReference>
<reference evidence="8 9" key="1">
    <citation type="journal article" date="2015" name="Antonie Van Leeuwenhoek">
        <title>Streptomyces klenkii sp. nov., isolated from deep marine sediment.</title>
        <authorList>
            <person name="Veyisoglu A."/>
            <person name="Sahin N."/>
        </authorList>
    </citation>
    <scope>NUCLEOTIDE SEQUENCE [LARGE SCALE GENOMIC DNA]</scope>
    <source>
        <strain evidence="8 9">KCTC 29202</strain>
    </source>
</reference>
<keyword evidence="3" id="KW-0560">Oxidoreductase</keyword>
<dbReference type="AlphaFoldDB" id="A0A3B0BYJ6"/>
<dbReference type="InterPro" id="IPR006180">
    <property type="entry name" value="3-OHacyl-CoA_DH_CS"/>
</dbReference>